<feature type="compositionally biased region" description="Polar residues" evidence="1">
    <location>
        <begin position="379"/>
        <end position="391"/>
    </location>
</feature>
<keyword evidence="3" id="KW-1185">Reference proteome</keyword>
<dbReference type="HOGENOM" id="CLU_686254_0_0_2"/>
<organism evidence="2 3">
    <name type="scientific">Hyperthermus butylicus (strain DSM 5456 / JCM 9403 / PLM1-5)</name>
    <dbReference type="NCBI Taxonomy" id="415426"/>
    <lineage>
        <taxon>Archaea</taxon>
        <taxon>Thermoproteota</taxon>
        <taxon>Thermoprotei</taxon>
        <taxon>Desulfurococcales</taxon>
        <taxon>Pyrodictiaceae</taxon>
        <taxon>Hyperthermus</taxon>
    </lineage>
</organism>
<name>A2BLL2_HYPBU</name>
<proteinExistence type="predicted"/>
<accession>A2BLL2</accession>
<dbReference type="eggNOG" id="arCOG04039">
    <property type="taxonomic scope" value="Archaea"/>
</dbReference>
<evidence type="ECO:0000313" key="2">
    <source>
        <dbReference type="EMBL" id="ABM80873.1"/>
    </source>
</evidence>
<evidence type="ECO:0000313" key="3">
    <source>
        <dbReference type="Proteomes" id="UP000002593"/>
    </source>
</evidence>
<gene>
    <name evidence="2" type="ordered locus">Hbut_1029</name>
</gene>
<evidence type="ECO:0000256" key="1">
    <source>
        <dbReference type="SAM" id="MobiDB-lite"/>
    </source>
</evidence>
<dbReference type="EnsemblBacteria" id="ABM80873">
    <property type="protein sequence ID" value="ABM80873"/>
    <property type="gene ID" value="Hbut_1029"/>
</dbReference>
<feature type="region of interest" description="Disordered" evidence="1">
    <location>
        <begin position="361"/>
        <end position="401"/>
    </location>
</feature>
<dbReference type="AlphaFoldDB" id="A2BLL2"/>
<reference evidence="2 3" key="1">
    <citation type="journal article" date="2007" name="Archaea">
        <title>The genome of Hyperthermus butylicus: a sulfur-reducing, peptide fermenting, neutrophilic Crenarchaeote growing up to 108 degrees C.</title>
        <authorList>
            <person name="Brugger K."/>
            <person name="Chen L."/>
            <person name="Stark M."/>
            <person name="Zibat A."/>
            <person name="Redder P."/>
            <person name="Ruepp A."/>
            <person name="Awayez M."/>
            <person name="She Q."/>
            <person name="Garrett R.A."/>
            <person name="Klenk H.P."/>
        </authorList>
    </citation>
    <scope>NUCLEOTIDE SEQUENCE [LARGE SCALE GENOMIC DNA]</scope>
    <source>
        <strain evidence="3">DSM 5456 / JCM 9403 / PLM1-5</strain>
    </source>
</reference>
<protein>
    <submittedName>
        <fullName evidence="2">Uncharacterized protein</fullName>
    </submittedName>
</protein>
<dbReference type="KEGG" id="hbu:Hbut_1029"/>
<feature type="compositionally biased region" description="Basic and acidic residues" evidence="1">
    <location>
        <begin position="364"/>
        <end position="374"/>
    </location>
</feature>
<dbReference type="EMBL" id="CP000493">
    <property type="protein sequence ID" value="ABM80873.1"/>
    <property type="molecule type" value="Genomic_DNA"/>
</dbReference>
<dbReference type="Proteomes" id="UP000002593">
    <property type="component" value="Chromosome"/>
</dbReference>
<sequence length="401" mass="43316">MADARGCQVVLREFLVRGVVEAYRPIAVLLETRELLASRLEGRELGEVLSDESVTVMLLAGLRPSYRGDAYPGGSLARFYRDVLGLGLSMPRRVAARLSDGVPLSLAGRGVRVRASSTRPLVLLGAIRGLLSRLAGQLGIALGEPGEVDTDDPLWGLKLLGEALKALAGLVPPYSREAMLLAGSRAALGEYLESYGVLGELVELGLELVGDGFYRVRKGSPLETYTCLYHAVWRLMQLREIQAFYAVPDPAAEAVERAYRILGRNGYRVLEALSMGARIQQCMETPGTCSIDPPCMPQGYRYLVLEAEARDGKLVFGGSEHPLDNVFNALQLLALHGLASVEPAGDNKVVIGYAFTPYPPLEPEQPKETLREGEPTVQPPTSISIGSQPSATRVGPPESHQ</sequence>